<dbReference type="InterPro" id="IPR013320">
    <property type="entry name" value="ConA-like_dom_sf"/>
</dbReference>
<evidence type="ECO:0000256" key="2">
    <source>
        <dbReference type="ARBA" id="ARBA00022801"/>
    </source>
</evidence>
<dbReference type="CDD" id="cd18833">
    <property type="entry name" value="GH43_PcXyl-like"/>
    <property type="match status" value="1"/>
</dbReference>
<evidence type="ECO:0000259" key="7">
    <source>
        <dbReference type="Pfam" id="PF17851"/>
    </source>
</evidence>
<feature type="active site" description="Proton donor" evidence="4">
    <location>
        <position position="210"/>
    </location>
</feature>
<dbReference type="Pfam" id="PF17851">
    <property type="entry name" value="GH43_C2"/>
    <property type="match status" value="1"/>
</dbReference>
<gene>
    <name evidence="8" type="ORF">UCREL1_9356</name>
</gene>
<accession>M7SBX1</accession>
<dbReference type="InterPro" id="IPR006710">
    <property type="entry name" value="Glyco_hydro_43"/>
</dbReference>
<name>M7SBX1_EUTLA</name>
<dbReference type="HOGENOM" id="CLU_016508_3_0_1"/>
<dbReference type="Proteomes" id="UP000012174">
    <property type="component" value="Unassembled WGS sequence"/>
</dbReference>
<sequence length="605" mass="65631">MKLSLLLHYATLALGLMPARTASNAVAPTPRENSTYYNPALPGWHSDPSCTQVNGTFFCVTSTFIAFPGLPVYASRDLADWRLASHAWSREAQLPGVSWNTTGQQQGMYAATVRHRGGELYVICEYLGMDEGNIGVVFRTADPFRDDAWSDPVIFRADSIDPDLFWDDDDDDGKVYVATHTVYLQEINLETGELSPAINIWNGTGGVWPEGPHIYKKDGWYYLMIAEGGTELDHAITIARARRITGPYEGYENNPILTNRGTDEYFQTVGHGDLFQDADGNWWGACLATRSGPEWEVYPMGREAVLFPVTWEEGEWPILSPVRGEMSGPLPRPADRDTVPGDGPFVSDPDVYDFAEGTAIPRNLVYWRVPREGAFSVTSDGLKVVPSRNNLTGIPLSGDETPELSGQRGLAFIGRRQTDTLFQFSVDVSFAPTEAGQEAGVTVFLTQVNHIDLGVVLLPSNSSSDPTSPQGKARRLSAAPELSLRFRAEGEGKEGVPESVAVPLPAEWADGPIRLQIETPNATHYSLSAMSVEDPESVISVATASAQLVSGGNGSFVGSLVGAYATCNGAGSGLDCPEGGDAYLNRWRYTGIAQQISADEFVPSS</sequence>
<dbReference type="PANTHER" id="PTHR42812:SF17">
    <property type="entry name" value="BETA-XYLOSIDASE C-TERMINAL CONCANAVALIN A-LIKE DOMAIN-CONTAINING PROTEIN-RELATED"/>
    <property type="match status" value="1"/>
</dbReference>
<dbReference type="GO" id="GO:0005975">
    <property type="term" value="P:carbohydrate metabolic process"/>
    <property type="evidence" value="ECO:0007669"/>
    <property type="project" value="InterPro"/>
</dbReference>
<dbReference type="InterPro" id="IPR041542">
    <property type="entry name" value="GH43_C2"/>
</dbReference>
<feature type="site" description="Important for catalytic activity, responsible for pKa modulation of the active site Glu and correct orientation of both the proton donor and substrate" evidence="5">
    <location>
        <position position="161"/>
    </location>
</feature>
<dbReference type="eggNOG" id="ENOG502SIVT">
    <property type="taxonomic scope" value="Eukaryota"/>
</dbReference>
<dbReference type="SUPFAM" id="SSF49899">
    <property type="entry name" value="Concanavalin A-like lectins/glucanases"/>
    <property type="match status" value="1"/>
</dbReference>
<evidence type="ECO:0000256" key="1">
    <source>
        <dbReference type="ARBA" id="ARBA00009865"/>
    </source>
</evidence>
<evidence type="ECO:0000256" key="5">
    <source>
        <dbReference type="PIRSR" id="PIRSR606710-2"/>
    </source>
</evidence>
<dbReference type="Gene3D" id="2.115.10.20">
    <property type="entry name" value="Glycosyl hydrolase domain, family 43"/>
    <property type="match status" value="1"/>
</dbReference>
<dbReference type="InterPro" id="IPR023296">
    <property type="entry name" value="Glyco_hydro_beta-prop_sf"/>
</dbReference>
<proteinExistence type="inferred from homology"/>
<dbReference type="GO" id="GO:0004553">
    <property type="term" value="F:hydrolase activity, hydrolyzing O-glycosyl compounds"/>
    <property type="evidence" value="ECO:0007669"/>
    <property type="project" value="InterPro"/>
</dbReference>
<comment type="similarity">
    <text evidence="1">Belongs to the glycosyl hydrolase 43 family.</text>
</comment>
<feature type="domain" description="Beta-xylosidase C-terminal Concanavalin A-like" evidence="7">
    <location>
        <begin position="353"/>
        <end position="573"/>
    </location>
</feature>
<dbReference type="OMA" id="ATHYNLG"/>
<feature type="signal peptide" evidence="6">
    <location>
        <begin position="1"/>
        <end position="21"/>
    </location>
</feature>
<dbReference type="SUPFAM" id="SSF75005">
    <property type="entry name" value="Arabinanase/levansucrase/invertase"/>
    <property type="match status" value="1"/>
</dbReference>
<evidence type="ECO:0000313" key="9">
    <source>
        <dbReference type="Proteomes" id="UP000012174"/>
    </source>
</evidence>
<keyword evidence="9" id="KW-1185">Reference proteome</keyword>
<protein>
    <submittedName>
        <fullName evidence="8">Putative xylosidase arabinosidase protein</fullName>
    </submittedName>
</protein>
<keyword evidence="3" id="KW-0326">Glycosidase</keyword>
<evidence type="ECO:0000256" key="6">
    <source>
        <dbReference type="SAM" id="SignalP"/>
    </source>
</evidence>
<dbReference type="InterPro" id="IPR051795">
    <property type="entry name" value="Glycosyl_Hydrlase_43"/>
</dbReference>
<feature type="chain" id="PRO_5004084750" evidence="6">
    <location>
        <begin position="22"/>
        <end position="605"/>
    </location>
</feature>
<evidence type="ECO:0000256" key="3">
    <source>
        <dbReference type="ARBA" id="ARBA00023295"/>
    </source>
</evidence>
<feature type="active site" description="Proton acceptor" evidence="4">
    <location>
        <position position="47"/>
    </location>
</feature>
<dbReference type="EMBL" id="KB707185">
    <property type="protein sequence ID" value="EMR63694.1"/>
    <property type="molecule type" value="Genomic_DNA"/>
</dbReference>
<dbReference type="AlphaFoldDB" id="M7SBX1"/>
<evidence type="ECO:0000256" key="4">
    <source>
        <dbReference type="PIRSR" id="PIRSR606710-1"/>
    </source>
</evidence>
<evidence type="ECO:0000313" key="8">
    <source>
        <dbReference type="EMBL" id="EMR63694.1"/>
    </source>
</evidence>
<keyword evidence="6" id="KW-0732">Signal</keyword>
<dbReference type="PANTHER" id="PTHR42812">
    <property type="entry name" value="BETA-XYLOSIDASE"/>
    <property type="match status" value="1"/>
</dbReference>
<keyword evidence="2" id="KW-0378">Hydrolase</keyword>
<dbReference type="Gene3D" id="2.60.120.200">
    <property type="match status" value="1"/>
</dbReference>
<reference evidence="9" key="1">
    <citation type="journal article" date="2013" name="Genome Announc.">
        <title>Draft genome sequence of the grapevine dieback fungus Eutypa lata UCR-EL1.</title>
        <authorList>
            <person name="Blanco-Ulate B."/>
            <person name="Rolshausen P.E."/>
            <person name="Cantu D."/>
        </authorList>
    </citation>
    <scope>NUCLEOTIDE SEQUENCE [LARGE SCALE GENOMIC DNA]</scope>
    <source>
        <strain evidence="9">UCR-EL1</strain>
    </source>
</reference>
<dbReference type="OrthoDB" id="408373at2759"/>
<organism evidence="8 9">
    <name type="scientific">Eutypa lata (strain UCR-EL1)</name>
    <name type="common">Grapevine dieback disease fungus</name>
    <name type="synonym">Eutypa armeniacae</name>
    <dbReference type="NCBI Taxonomy" id="1287681"/>
    <lineage>
        <taxon>Eukaryota</taxon>
        <taxon>Fungi</taxon>
        <taxon>Dikarya</taxon>
        <taxon>Ascomycota</taxon>
        <taxon>Pezizomycotina</taxon>
        <taxon>Sordariomycetes</taxon>
        <taxon>Xylariomycetidae</taxon>
        <taxon>Xylariales</taxon>
        <taxon>Diatrypaceae</taxon>
        <taxon>Eutypa</taxon>
    </lineage>
</organism>
<dbReference type="KEGG" id="ela:UCREL1_9356"/>
<dbReference type="STRING" id="1287681.M7SBX1"/>
<dbReference type="Pfam" id="PF04616">
    <property type="entry name" value="Glyco_hydro_43"/>
    <property type="match status" value="1"/>
</dbReference>